<dbReference type="PANTHER" id="PTHR10672">
    <property type="entry name" value="ADDUCIN"/>
    <property type="match status" value="1"/>
</dbReference>
<evidence type="ECO:0000313" key="3">
    <source>
        <dbReference type="Proteomes" id="UP000799537"/>
    </source>
</evidence>
<dbReference type="SUPFAM" id="SSF53639">
    <property type="entry name" value="AraD/HMP-PK domain-like"/>
    <property type="match status" value="1"/>
</dbReference>
<dbReference type="EMBL" id="ML993608">
    <property type="protein sequence ID" value="KAF2163616.1"/>
    <property type="molecule type" value="Genomic_DNA"/>
</dbReference>
<accession>A0A6A6CDW1</accession>
<dbReference type="Proteomes" id="UP000799537">
    <property type="component" value="Unassembled WGS sequence"/>
</dbReference>
<gene>
    <name evidence="2" type="ORF">M409DRAFT_68509</name>
</gene>
<dbReference type="PANTHER" id="PTHR10672:SF41">
    <property type="entry name" value="CLASS II ALDOLASE_ADDUCIN DOMAIN PROTEIN (AFU_ORTHOLOGUE AFUA_3G01330)"/>
    <property type="match status" value="1"/>
</dbReference>
<evidence type="ECO:0000313" key="2">
    <source>
        <dbReference type="EMBL" id="KAF2163616.1"/>
    </source>
</evidence>
<feature type="domain" description="Class II aldolase/adducin N-terminal" evidence="1">
    <location>
        <begin position="4"/>
        <end position="199"/>
    </location>
</feature>
<dbReference type="InterPro" id="IPR036409">
    <property type="entry name" value="Aldolase_II/adducin_N_sf"/>
</dbReference>
<proteinExistence type="predicted"/>
<dbReference type="RefSeq" id="XP_033664505.1">
    <property type="nucleotide sequence ID" value="XM_033817872.1"/>
</dbReference>
<keyword evidence="3" id="KW-1185">Reference proteome</keyword>
<dbReference type="GO" id="GO:0005856">
    <property type="term" value="C:cytoskeleton"/>
    <property type="evidence" value="ECO:0007669"/>
    <property type="project" value="TreeGrafter"/>
</dbReference>
<dbReference type="Gene3D" id="3.40.225.10">
    <property type="entry name" value="Class II aldolase/adducin N-terminal domain"/>
    <property type="match status" value="1"/>
</dbReference>
<protein>
    <recommendedName>
        <fullName evidence="1">Class II aldolase/adducin N-terminal domain-containing protein</fullName>
    </recommendedName>
</protein>
<dbReference type="SMART" id="SM01007">
    <property type="entry name" value="Aldolase_II"/>
    <property type="match status" value="1"/>
</dbReference>
<dbReference type="Pfam" id="PF00596">
    <property type="entry name" value="Aldolase_II"/>
    <property type="match status" value="1"/>
</dbReference>
<evidence type="ECO:0000259" key="1">
    <source>
        <dbReference type="SMART" id="SM01007"/>
    </source>
</evidence>
<organism evidence="2 3">
    <name type="scientific">Zasmidium cellare ATCC 36951</name>
    <dbReference type="NCBI Taxonomy" id="1080233"/>
    <lineage>
        <taxon>Eukaryota</taxon>
        <taxon>Fungi</taxon>
        <taxon>Dikarya</taxon>
        <taxon>Ascomycota</taxon>
        <taxon>Pezizomycotina</taxon>
        <taxon>Dothideomycetes</taxon>
        <taxon>Dothideomycetidae</taxon>
        <taxon>Mycosphaerellales</taxon>
        <taxon>Mycosphaerellaceae</taxon>
        <taxon>Zasmidium</taxon>
    </lineage>
</organism>
<dbReference type="OrthoDB" id="2932980at2759"/>
<name>A0A6A6CDW1_ZASCE</name>
<dbReference type="InterPro" id="IPR001303">
    <property type="entry name" value="Aldolase_II/adducin_N"/>
</dbReference>
<dbReference type="GeneID" id="54571144"/>
<dbReference type="AlphaFoldDB" id="A0A6A6CDW1"/>
<dbReference type="InterPro" id="IPR051017">
    <property type="entry name" value="Aldolase-II_Adducin_sf"/>
</dbReference>
<dbReference type="GO" id="GO:0051015">
    <property type="term" value="F:actin filament binding"/>
    <property type="evidence" value="ECO:0007669"/>
    <property type="project" value="TreeGrafter"/>
</dbReference>
<reference evidence="2" key="1">
    <citation type="journal article" date="2020" name="Stud. Mycol.">
        <title>101 Dothideomycetes genomes: a test case for predicting lifestyles and emergence of pathogens.</title>
        <authorList>
            <person name="Haridas S."/>
            <person name="Albert R."/>
            <person name="Binder M."/>
            <person name="Bloem J."/>
            <person name="Labutti K."/>
            <person name="Salamov A."/>
            <person name="Andreopoulos B."/>
            <person name="Baker S."/>
            <person name="Barry K."/>
            <person name="Bills G."/>
            <person name="Bluhm B."/>
            <person name="Cannon C."/>
            <person name="Castanera R."/>
            <person name="Culley D."/>
            <person name="Daum C."/>
            <person name="Ezra D."/>
            <person name="Gonzalez J."/>
            <person name="Henrissat B."/>
            <person name="Kuo A."/>
            <person name="Liang C."/>
            <person name="Lipzen A."/>
            <person name="Lutzoni F."/>
            <person name="Magnuson J."/>
            <person name="Mondo S."/>
            <person name="Nolan M."/>
            <person name="Ohm R."/>
            <person name="Pangilinan J."/>
            <person name="Park H.-J."/>
            <person name="Ramirez L."/>
            <person name="Alfaro M."/>
            <person name="Sun H."/>
            <person name="Tritt A."/>
            <person name="Yoshinaga Y."/>
            <person name="Zwiers L.-H."/>
            <person name="Turgeon B."/>
            <person name="Goodwin S."/>
            <person name="Spatafora J."/>
            <person name="Crous P."/>
            <person name="Grigoriev I."/>
        </authorList>
    </citation>
    <scope>NUCLEOTIDE SEQUENCE</scope>
    <source>
        <strain evidence="2">ATCC 36951</strain>
    </source>
</reference>
<sequence length="249" mass="27352">MSPNHPLASHAYLTQCSVLDAYGHLSVRHPHDPTRFFMSRSVAPGVISSVDDLIEYYVENAEPVNASAAKGYSERCIHSEIMKRFPGVNAVVHSHAPAVVPYTVNGVPLRAVYHMAGFLGCESPVFDASDHVLPNESHDLLIRTTRLGACLAACFGDHDRQPDHSIALMRGHGFTAQGQSIMDAVLRSIYTQQNATIQTTALLTHAAHFNSLTEGEAKDTAAMTMLTAERPWRMWLREVEASSLYVNRA</sequence>